<dbReference type="EMBL" id="VWOX01000001">
    <property type="protein sequence ID" value="KAA5547158.1"/>
    <property type="molecule type" value="Genomic_DNA"/>
</dbReference>
<dbReference type="RefSeq" id="WP_150074268.1">
    <property type="nucleotide sequence ID" value="NZ_VWOX01000001.1"/>
</dbReference>
<dbReference type="PANTHER" id="PTHR39673:SF5">
    <property type="entry name" value="TUNGSTEN-CONTAINING FORMYLMETHANOFURAN DEHYDROGENASE 2 SUBUNIT C"/>
    <property type="match status" value="1"/>
</dbReference>
<dbReference type="PANTHER" id="PTHR39673">
    <property type="entry name" value="TUNGSTEN FORMYLMETHANOFURAN DEHYDROGENASE, SUBUNIT C (FWDC)"/>
    <property type="match status" value="1"/>
</dbReference>
<name>A0A5M6DHY1_9BACT</name>
<evidence type="ECO:0008006" key="3">
    <source>
        <dbReference type="Google" id="ProtNLM"/>
    </source>
</evidence>
<protein>
    <recommendedName>
        <fullName evidence="3">Formylmethanofuran dehydrogenase subunit C</fullName>
    </recommendedName>
</protein>
<organism evidence="1 2">
    <name type="scientific">Roseiconus nitratireducens</name>
    <dbReference type="NCBI Taxonomy" id="2605748"/>
    <lineage>
        <taxon>Bacteria</taxon>
        <taxon>Pseudomonadati</taxon>
        <taxon>Planctomycetota</taxon>
        <taxon>Planctomycetia</taxon>
        <taxon>Pirellulales</taxon>
        <taxon>Pirellulaceae</taxon>
        <taxon>Roseiconus</taxon>
    </lineage>
</organism>
<proteinExistence type="predicted"/>
<keyword evidence="2" id="KW-1185">Reference proteome</keyword>
<dbReference type="AlphaFoldDB" id="A0A5M6DHY1"/>
<accession>A0A5M6DHY1</accession>
<comment type="caution">
    <text evidence="1">The sequence shown here is derived from an EMBL/GenBank/DDBJ whole genome shotgun (WGS) entry which is preliminary data.</text>
</comment>
<sequence length="264" mass="27990">MTRWEFRLRRAGPAHIDASSIHRSQLAARDLAQIQRLSLIVDGVPTELGDCFDVRVSPSDSEQIVFEGPLSHVHGLATRHDRGEFLIEGDVGDYLASAATGGVVQLSGSAGDWVGAPLGASRLGINGATVSVRGSVGRYAGHRMRRGCLLVDGDASELLAALMIAGTIAVGGSVGRQPAMGMRRGTILLADADSMVTESGGEASQRFTEPVPFRAGFLQLLNDADFDRVLRKIAGGDELPKAIWRVRCDRSVGGQGELLYPASE</sequence>
<dbReference type="GO" id="GO:0016491">
    <property type="term" value="F:oxidoreductase activity"/>
    <property type="evidence" value="ECO:0007669"/>
    <property type="project" value="InterPro"/>
</dbReference>
<dbReference type="InterPro" id="IPR036485">
    <property type="entry name" value="Glu_synth_asu_C_sf"/>
</dbReference>
<evidence type="ECO:0000313" key="1">
    <source>
        <dbReference type="EMBL" id="KAA5547158.1"/>
    </source>
</evidence>
<reference evidence="1 2" key="1">
    <citation type="submission" date="2019-08" db="EMBL/GenBank/DDBJ databases">
        <authorList>
            <person name="Dhanesh K."/>
            <person name="Kumar G."/>
            <person name="Sasikala C."/>
            <person name="Venkata Ramana C."/>
        </authorList>
    </citation>
    <scope>NUCLEOTIDE SEQUENCE [LARGE SCALE GENOMIC DNA]</scope>
    <source>
        <strain evidence="1 2">JC645</strain>
    </source>
</reference>
<gene>
    <name evidence="1" type="ORF">FYK55_01730</name>
</gene>
<dbReference type="Gene3D" id="2.160.20.60">
    <property type="entry name" value="Glutamate synthase, alpha subunit, C-terminal domain"/>
    <property type="match status" value="1"/>
</dbReference>
<evidence type="ECO:0000313" key="2">
    <source>
        <dbReference type="Proteomes" id="UP000324479"/>
    </source>
</evidence>
<dbReference type="SUPFAM" id="SSF69336">
    <property type="entry name" value="Alpha subunit of glutamate synthase, C-terminal domain"/>
    <property type="match status" value="1"/>
</dbReference>
<dbReference type="Proteomes" id="UP000324479">
    <property type="component" value="Unassembled WGS sequence"/>
</dbReference>